<gene>
    <name evidence="1" type="ORF">CSSPJE1EN2_LOCUS17942</name>
</gene>
<organism evidence="1 2">
    <name type="scientific">Sphagnum jensenii</name>
    <dbReference type="NCBI Taxonomy" id="128206"/>
    <lineage>
        <taxon>Eukaryota</taxon>
        <taxon>Viridiplantae</taxon>
        <taxon>Streptophyta</taxon>
        <taxon>Embryophyta</taxon>
        <taxon>Bryophyta</taxon>
        <taxon>Sphagnophytina</taxon>
        <taxon>Sphagnopsida</taxon>
        <taxon>Sphagnales</taxon>
        <taxon>Sphagnaceae</taxon>
        <taxon>Sphagnum</taxon>
    </lineage>
</organism>
<name>A0ABP1BJI7_9BRYO</name>
<dbReference type="EMBL" id="OZ023706">
    <property type="protein sequence ID" value="CAK9875720.1"/>
    <property type="molecule type" value="Genomic_DNA"/>
</dbReference>
<proteinExistence type="predicted"/>
<keyword evidence="2" id="KW-1185">Reference proteome</keyword>
<protein>
    <submittedName>
        <fullName evidence="1">Uncharacterized protein</fullName>
    </submittedName>
</protein>
<dbReference type="Proteomes" id="UP001497522">
    <property type="component" value="Chromosome 5"/>
</dbReference>
<evidence type="ECO:0000313" key="1">
    <source>
        <dbReference type="EMBL" id="CAK9875720.1"/>
    </source>
</evidence>
<evidence type="ECO:0000313" key="2">
    <source>
        <dbReference type="Proteomes" id="UP001497522"/>
    </source>
</evidence>
<accession>A0ABP1BJI7</accession>
<reference evidence="1" key="1">
    <citation type="submission" date="2024-03" db="EMBL/GenBank/DDBJ databases">
        <authorList>
            <consortium name="ELIXIR-Norway"/>
            <consortium name="Elixir Norway"/>
        </authorList>
    </citation>
    <scope>NUCLEOTIDE SEQUENCE</scope>
</reference>
<sequence>MKPAMRFNYLCLSLAEYPPKKHWGCIPVMAGRSIDMDHEPLLSSQHPGGSVEESIKAFFNNVPMTSLNLNTRITHSGLEEIASSIFNEGYPLEGCCAGGRGEGGLKTIISMGQNELSSLSLNRSIDLLGKFPYQNGVAPSKQLGYKESELIVDNLMTSEATSITREW</sequence>